<dbReference type="EMBL" id="AAHGUU010000034">
    <property type="protein sequence ID" value="EBV9345470.1"/>
    <property type="molecule type" value="Genomic_DNA"/>
</dbReference>
<proteinExistence type="predicted"/>
<reference evidence="2" key="3">
    <citation type="submission" date="2019-10" db="EMBL/GenBank/DDBJ databases">
        <authorList>
            <consortium name="NCBI Pathogen Detection Project"/>
        </authorList>
    </citation>
    <scope>NUCLEOTIDE SEQUENCE</scope>
    <source>
        <strain evidence="2">11-0754</strain>
    </source>
</reference>
<dbReference type="AlphaFoldDB" id="A0A3V2YSB4"/>
<reference evidence="1" key="2">
    <citation type="submission" date="2018-07" db="EMBL/GenBank/DDBJ databases">
        <authorList>
            <consortium name="GenomeTrakr network: Whole genome sequencing for foodborne pathogen traceback"/>
        </authorList>
    </citation>
    <scope>NUCLEOTIDE SEQUENCE</scope>
    <source>
        <strain evidence="1">WAPHL-SAL-A01105</strain>
    </source>
</reference>
<reference evidence="2" key="1">
    <citation type="journal article" date="2018" name="Genome Biol.">
        <title>SKESA: strategic k-mer extension for scrupulous assemblies.</title>
        <authorList>
            <person name="Souvorov A."/>
            <person name="Agarwala R."/>
            <person name="Lipman D.J."/>
        </authorList>
    </citation>
    <scope>NUCLEOTIDE SEQUENCE</scope>
    <source>
        <strain evidence="2">11-0754</strain>
    </source>
</reference>
<dbReference type="EMBL" id="DAAAAK010000037">
    <property type="protein sequence ID" value="HAA0056596.1"/>
    <property type="molecule type" value="Genomic_DNA"/>
</dbReference>
<sequence length="71" mass="8298">MSVIKTHTGIVITQDGDKRMKLHSTEMSWVAGRCESYDKKTGYHWGAPNMRRRLLLDRIRPIKQVATREQN</sequence>
<accession>A0A3V2YSB4</accession>
<evidence type="ECO:0000313" key="1">
    <source>
        <dbReference type="EMBL" id="EBV9345470.1"/>
    </source>
</evidence>
<name>A0A3V2YSB4_SALIN</name>
<comment type="caution">
    <text evidence="1">The sequence shown here is derived from an EMBL/GenBank/DDBJ whole genome shotgun (WGS) entry which is preliminary data.</text>
</comment>
<evidence type="ECO:0000313" key="2">
    <source>
        <dbReference type="EMBL" id="HAA0056596.1"/>
    </source>
</evidence>
<gene>
    <name evidence="1" type="ORF">ASA72_22570</name>
    <name evidence="2" type="ORF">GDG93_21405</name>
</gene>
<protein>
    <submittedName>
        <fullName evidence="1">Uncharacterized protein</fullName>
    </submittedName>
</protein>
<organism evidence="1">
    <name type="scientific">Salmonella infantis</name>
    <dbReference type="NCBI Taxonomy" id="595"/>
    <lineage>
        <taxon>Bacteria</taxon>
        <taxon>Pseudomonadati</taxon>
        <taxon>Pseudomonadota</taxon>
        <taxon>Gammaproteobacteria</taxon>
        <taxon>Enterobacterales</taxon>
        <taxon>Enterobacteriaceae</taxon>
        <taxon>Salmonella</taxon>
    </lineage>
</organism>
<dbReference type="RefSeq" id="WP_044325873.1">
    <property type="nucleotide sequence ID" value="NZ_JAWCUR010000001.1"/>
</dbReference>